<feature type="transmembrane region" description="Helical" evidence="1">
    <location>
        <begin position="291"/>
        <end position="311"/>
    </location>
</feature>
<accession>A0ABS6JQT3</accession>
<feature type="transmembrane region" description="Helical" evidence="1">
    <location>
        <begin position="355"/>
        <end position="373"/>
    </location>
</feature>
<reference evidence="2 3" key="1">
    <citation type="submission" date="2021-06" db="EMBL/GenBank/DDBJ databases">
        <title>Bacillus sp. RD4P76, an endophyte from a halophyte.</title>
        <authorList>
            <person name="Sun J.-Q."/>
        </authorList>
    </citation>
    <scope>NUCLEOTIDE SEQUENCE [LARGE SCALE GENOMIC DNA]</scope>
    <source>
        <strain evidence="2 3">JCM 17098</strain>
    </source>
</reference>
<keyword evidence="3" id="KW-1185">Reference proteome</keyword>
<feature type="transmembrane region" description="Helical" evidence="1">
    <location>
        <begin position="154"/>
        <end position="175"/>
    </location>
</feature>
<dbReference type="InterPro" id="IPR025291">
    <property type="entry name" value="DUF4153"/>
</dbReference>
<protein>
    <submittedName>
        <fullName evidence="2">DUF4173 domain-containing protein</fullName>
    </submittedName>
</protein>
<feature type="transmembrane region" description="Helical" evidence="1">
    <location>
        <begin position="385"/>
        <end position="402"/>
    </location>
</feature>
<dbReference type="Proteomes" id="UP000790580">
    <property type="component" value="Unassembled WGS sequence"/>
</dbReference>
<dbReference type="EMBL" id="JAHQCR010000023">
    <property type="protein sequence ID" value="MBU9720913.1"/>
    <property type="molecule type" value="Genomic_DNA"/>
</dbReference>
<name>A0ABS6JQT3_9BACI</name>
<evidence type="ECO:0000256" key="1">
    <source>
        <dbReference type="SAM" id="Phobius"/>
    </source>
</evidence>
<dbReference type="Pfam" id="PF13687">
    <property type="entry name" value="DUF4153"/>
    <property type="match status" value="1"/>
</dbReference>
<proteinExistence type="predicted"/>
<feature type="transmembrane region" description="Helical" evidence="1">
    <location>
        <begin position="58"/>
        <end position="77"/>
    </location>
</feature>
<comment type="caution">
    <text evidence="2">The sequence shown here is derived from an EMBL/GenBank/DDBJ whole genome shotgun (WGS) entry which is preliminary data.</text>
</comment>
<keyword evidence="1" id="KW-1133">Transmembrane helix</keyword>
<keyword evidence="1" id="KW-0812">Transmembrane</keyword>
<feature type="transmembrane region" description="Helical" evidence="1">
    <location>
        <begin position="30"/>
        <end position="46"/>
    </location>
</feature>
<feature type="transmembrane region" description="Helical" evidence="1">
    <location>
        <begin position="83"/>
        <end position="102"/>
    </location>
</feature>
<sequence>MKIEKNLLFLLACILLAVIANIALFKSPIGIFYSMFILVFYTIFFWQQKKEPFTHKRISGLLIFIIGALSICYFIYSNPIFNVLNYILIPILILAHTIVLTSPSNLSWHTPKFLHYTKLKLAQTLSGAGTIIKMTTRSSKRNIGAGTYNTGKKITIGLIIAFPLLFIVVNLLLMADAEFANLFLSIPNFLLSINLSVFWDLIRITLLTLVFLSYLLILRKKRKQRHHAPPNGLSHSVIAKGQWDSTIVATVLICMNLIYLLFTIVQFQYFFSGGDLTNTGLTYAEYARRGFFELLVVTLINFGTLATTLRFMKMPNVFIKIQWTLLILFSGIMLTSAFMRLLMYEEAYGYTYARIFAHAAMIYLIVIFAFSLLKVWIQRLSLARFYIIFSLLFYVGINLIGIDEIIVSKNIERYEQTGKIDYYYLERLSSSAVPKLTDLYQKYKDDPDMDHLRTILMEKERELGELNWYSYNLSRERAKVALREVNLEDNN</sequence>
<feature type="transmembrane region" description="Helical" evidence="1">
    <location>
        <begin position="195"/>
        <end position="217"/>
    </location>
</feature>
<feature type="transmembrane region" description="Helical" evidence="1">
    <location>
        <begin position="247"/>
        <end position="271"/>
    </location>
</feature>
<gene>
    <name evidence="2" type="ORF">KS407_05550</name>
</gene>
<dbReference type="RefSeq" id="WP_088074094.1">
    <property type="nucleotide sequence ID" value="NZ_JAHQCR010000023.1"/>
</dbReference>
<feature type="transmembrane region" description="Helical" evidence="1">
    <location>
        <begin position="323"/>
        <end position="343"/>
    </location>
</feature>
<keyword evidence="1" id="KW-0472">Membrane</keyword>
<evidence type="ECO:0000313" key="3">
    <source>
        <dbReference type="Proteomes" id="UP000790580"/>
    </source>
</evidence>
<evidence type="ECO:0000313" key="2">
    <source>
        <dbReference type="EMBL" id="MBU9720913.1"/>
    </source>
</evidence>
<organism evidence="2 3">
    <name type="scientific">Evansella alkalicola</name>
    <dbReference type="NCBI Taxonomy" id="745819"/>
    <lineage>
        <taxon>Bacteria</taxon>
        <taxon>Bacillati</taxon>
        <taxon>Bacillota</taxon>
        <taxon>Bacilli</taxon>
        <taxon>Bacillales</taxon>
        <taxon>Bacillaceae</taxon>
        <taxon>Evansella</taxon>
    </lineage>
</organism>